<dbReference type="Proteomes" id="UP001236507">
    <property type="component" value="Unassembled WGS sequence"/>
</dbReference>
<dbReference type="InterPro" id="IPR045175">
    <property type="entry name" value="M28_fam"/>
</dbReference>
<protein>
    <submittedName>
        <fullName evidence="3">M28 family peptidase</fullName>
    </submittedName>
</protein>
<dbReference type="RefSeq" id="WP_283345517.1">
    <property type="nucleotide sequence ID" value="NZ_JASHIF010000015.1"/>
</dbReference>
<evidence type="ECO:0000259" key="2">
    <source>
        <dbReference type="Pfam" id="PF04389"/>
    </source>
</evidence>
<dbReference type="Gene3D" id="3.40.630.10">
    <property type="entry name" value="Zn peptidases"/>
    <property type="match status" value="1"/>
</dbReference>
<comment type="caution">
    <text evidence="3">The sequence shown here is derived from an EMBL/GenBank/DDBJ whole genome shotgun (WGS) entry which is preliminary data.</text>
</comment>
<dbReference type="SUPFAM" id="SSF53187">
    <property type="entry name" value="Zn-dependent exopeptidases"/>
    <property type="match status" value="1"/>
</dbReference>
<evidence type="ECO:0000313" key="4">
    <source>
        <dbReference type="Proteomes" id="UP001236507"/>
    </source>
</evidence>
<dbReference type="Pfam" id="PF04389">
    <property type="entry name" value="Peptidase_M28"/>
    <property type="match status" value="1"/>
</dbReference>
<accession>A0ABT6YBI3</accession>
<dbReference type="InterPro" id="IPR007484">
    <property type="entry name" value="Peptidase_M28"/>
</dbReference>
<feature type="domain" description="Peptidase M28" evidence="2">
    <location>
        <begin position="121"/>
        <end position="331"/>
    </location>
</feature>
<evidence type="ECO:0000313" key="3">
    <source>
        <dbReference type="EMBL" id="MDI9860948.1"/>
    </source>
</evidence>
<name>A0ABT6YBI3_9BACT</name>
<evidence type="ECO:0000256" key="1">
    <source>
        <dbReference type="SAM" id="SignalP"/>
    </source>
</evidence>
<dbReference type="PANTHER" id="PTHR12147">
    <property type="entry name" value="METALLOPEPTIDASE M28 FAMILY MEMBER"/>
    <property type="match status" value="1"/>
</dbReference>
<feature type="chain" id="PRO_5045369663" evidence="1">
    <location>
        <begin position="19"/>
        <end position="343"/>
    </location>
</feature>
<keyword evidence="1" id="KW-0732">Signal</keyword>
<feature type="signal peptide" evidence="1">
    <location>
        <begin position="1"/>
        <end position="18"/>
    </location>
</feature>
<organism evidence="3 4">
    <name type="scientific">Flectobacillus roseus</name>
    <dbReference type="NCBI Taxonomy" id="502259"/>
    <lineage>
        <taxon>Bacteria</taxon>
        <taxon>Pseudomonadati</taxon>
        <taxon>Bacteroidota</taxon>
        <taxon>Cytophagia</taxon>
        <taxon>Cytophagales</taxon>
        <taxon>Flectobacillaceae</taxon>
        <taxon>Flectobacillus</taxon>
    </lineage>
</organism>
<sequence length="343" mass="39165">MLKKLLFCLTLIPYYLQAQDSTALRFAQYISVPELKKHLTYIASDELAGRRTGTVGQKKAAQYIAKHFESQGLLPIVKDSLKGDSFIQPFYIKRYFLEQYSVIHAPKTQHIKGRGVIPTENVLGFIEGTDRKDEVVVITAHYDHLGKDQGKVYNGADDDGSGTSTILALATAFAEAQKAGYKPSRSILLMTVAGEEMGLLGSEFYTEHPIIPLEKTVCNLNIDMVGRIDHYHEEEKDPNYVYVIGSDKMNPKLDSLLKNTNNTYTHLSLDYAYSSEMHPLQLYYRSDHYNFAKHNIPIIFFTNGEHEDYHKATDDVEKIEFDILQKRAQLFFFLAWRIARGEF</sequence>
<dbReference type="PANTHER" id="PTHR12147:SF26">
    <property type="entry name" value="PEPTIDASE M28 DOMAIN-CONTAINING PROTEIN"/>
    <property type="match status" value="1"/>
</dbReference>
<keyword evidence="4" id="KW-1185">Reference proteome</keyword>
<gene>
    <name evidence="3" type="ORF">QM524_17160</name>
</gene>
<reference evidence="3 4" key="1">
    <citation type="submission" date="2023-05" db="EMBL/GenBank/DDBJ databases">
        <title>Novel species of genus Flectobacillus isolated from stream in China.</title>
        <authorList>
            <person name="Lu H."/>
        </authorList>
    </citation>
    <scope>NUCLEOTIDE SEQUENCE [LARGE SCALE GENOMIC DNA]</scope>
    <source>
        <strain evidence="3 4">KCTC 42575</strain>
    </source>
</reference>
<proteinExistence type="predicted"/>
<dbReference type="EMBL" id="JASHIF010000015">
    <property type="protein sequence ID" value="MDI9860948.1"/>
    <property type="molecule type" value="Genomic_DNA"/>
</dbReference>